<accession>A0A7Z8JYB0</accession>
<keyword evidence="1" id="KW-0645">Protease</keyword>
<keyword evidence="1" id="KW-0378">Hydrolase</keyword>
<protein>
    <submittedName>
        <fullName evidence="1">Leucyl aminopeptidase family protein</fullName>
    </submittedName>
</protein>
<organism evidence="1 2">
    <name type="scientific">Cellulomonas hominis</name>
    <dbReference type="NCBI Taxonomy" id="156981"/>
    <lineage>
        <taxon>Bacteria</taxon>
        <taxon>Bacillati</taxon>
        <taxon>Actinomycetota</taxon>
        <taxon>Actinomycetes</taxon>
        <taxon>Micrococcales</taxon>
        <taxon>Cellulomonadaceae</taxon>
        <taxon>Cellulomonas</taxon>
    </lineage>
</organism>
<proteinExistence type="predicted"/>
<keyword evidence="1" id="KW-0031">Aminopeptidase</keyword>
<name>A0A7Z8JYB0_9CELL</name>
<dbReference type="EMBL" id="SZYE01000088">
    <property type="protein sequence ID" value="TKR23364.1"/>
    <property type="molecule type" value="Genomic_DNA"/>
</dbReference>
<sequence>MARSLTPPPVRIGRAVPAVGLAAGSLATSELLLEADVDAVAVPVAPPAPDDTDLQPRRGTADAAARYGIDLAELAERAGLTGAAGEAWTLLLPRPVGSGGGDLPWAGLPRRLVLVGVGGGTPELV</sequence>
<gene>
    <name evidence="1" type="ORF">FA014_11690</name>
</gene>
<dbReference type="AlphaFoldDB" id="A0A7Z8JYB0"/>
<evidence type="ECO:0000313" key="1">
    <source>
        <dbReference type="EMBL" id="TKR23364.1"/>
    </source>
</evidence>
<reference evidence="1 2" key="1">
    <citation type="submission" date="2019-05" db="EMBL/GenBank/DDBJ databases">
        <title>Genome sequence of Cellulomonas hominis strain CS1.</title>
        <authorList>
            <person name="Belmont J."/>
            <person name="Maclea K.S."/>
        </authorList>
    </citation>
    <scope>NUCLEOTIDE SEQUENCE [LARGE SCALE GENOMIC DNA]</scope>
    <source>
        <strain evidence="1 2">CS1</strain>
    </source>
</reference>
<dbReference type="Proteomes" id="UP000308121">
    <property type="component" value="Unassembled WGS sequence"/>
</dbReference>
<feature type="non-terminal residue" evidence="1">
    <location>
        <position position="125"/>
    </location>
</feature>
<evidence type="ECO:0000313" key="2">
    <source>
        <dbReference type="Proteomes" id="UP000308121"/>
    </source>
</evidence>
<comment type="caution">
    <text evidence="1">The sequence shown here is derived from an EMBL/GenBank/DDBJ whole genome shotgun (WGS) entry which is preliminary data.</text>
</comment>
<dbReference type="GO" id="GO:0004177">
    <property type="term" value="F:aminopeptidase activity"/>
    <property type="evidence" value="ECO:0007669"/>
    <property type="project" value="UniProtKB-KW"/>
</dbReference>